<sequence length="193" mass="22322">LDLLHFPHWNVPWNIKTPFVVTIHDLILLEQPRSAKITTRHPLTYLTKYVGYRFVLSQALKRSQKIIAVSQYTKTSIQKYFPWVSKGKIQTIYEGVTPLPPVSDSSPFPALPSPCLLYIGNAYPHKNLKTLLRAFLLLRQTYCNLHLVIAGRKDLFLDRLFAIASHLLPKNSFTFIPNPTDSHRWKPCLKECR</sequence>
<evidence type="ECO:0000256" key="1">
    <source>
        <dbReference type="ARBA" id="ARBA00022679"/>
    </source>
</evidence>
<evidence type="ECO:0000259" key="3">
    <source>
        <dbReference type="Pfam" id="PF13439"/>
    </source>
</evidence>
<accession>A0A0G1SDU3</accession>
<dbReference type="Proteomes" id="UP000034795">
    <property type="component" value="Unassembled WGS sequence"/>
</dbReference>
<dbReference type="AlphaFoldDB" id="A0A0G1SDU3"/>
<dbReference type="EMBL" id="LCMS01000021">
    <property type="protein sequence ID" value="KKU40278.1"/>
    <property type="molecule type" value="Genomic_DNA"/>
</dbReference>
<dbReference type="Gene3D" id="3.40.50.2000">
    <property type="entry name" value="Glycogen Phosphorylase B"/>
    <property type="match status" value="2"/>
</dbReference>
<dbReference type="PANTHER" id="PTHR46401:SF2">
    <property type="entry name" value="GLYCOSYLTRANSFERASE WBBK-RELATED"/>
    <property type="match status" value="1"/>
</dbReference>
<comment type="caution">
    <text evidence="4">The sequence shown here is derived from an EMBL/GenBank/DDBJ whole genome shotgun (WGS) entry which is preliminary data.</text>
</comment>
<dbReference type="GO" id="GO:0009103">
    <property type="term" value="P:lipopolysaccharide biosynthetic process"/>
    <property type="evidence" value="ECO:0007669"/>
    <property type="project" value="TreeGrafter"/>
</dbReference>
<proteinExistence type="predicted"/>
<evidence type="ECO:0000313" key="4">
    <source>
        <dbReference type="EMBL" id="KKU40278.1"/>
    </source>
</evidence>
<dbReference type="PANTHER" id="PTHR46401">
    <property type="entry name" value="GLYCOSYLTRANSFERASE WBBK-RELATED"/>
    <property type="match status" value="1"/>
</dbReference>
<feature type="domain" description="Glycosyl transferase family 1" evidence="2">
    <location>
        <begin position="114"/>
        <end position="178"/>
    </location>
</feature>
<feature type="non-terminal residue" evidence="4">
    <location>
        <position position="1"/>
    </location>
</feature>
<gene>
    <name evidence="4" type="ORF">UX57_C0021G0010</name>
</gene>
<protein>
    <submittedName>
        <fullName evidence="4">Glycosyl transferase group 1</fullName>
    </submittedName>
</protein>
<dbReference type="GO" id="GO:0016757">
    <property type="term" value="F:glycosyltransferase activity"/>
    <property type="evidence" value="ECO:0007669"/>
    <property type="project" value="InterPro"/>
</dbReference>
<reference evidence="4 5" key="1">
    <citation type="journal article" date="2015" name="Nature">
        <title>rRNA introns, odd ribosomes, and small enigmatic genomes across a large radiation of phyla.</title>
        <authorList>
            <person name="Brown C.T."/>
            <person name="Hug L.A."/>
            <person name="Thomas B.C."/>
            <person name="Sharon I."/>
            <person name="Castelle C.J."/>
            <person name="Singh A."/>
            <person name="Wilkins M.J."/>
            <person name="Williams K.H."/>
            <person name="Banfield J.F."/>
        </authorList>
    </citation>
    <scope>NUCLEOTIDE SEQUENCE [LARGE SCALE GENOMIC DNA]</scope>
</reference>
<evidence type="ECO:0000313" key="5">
    <source>
        <dbReference type="Proteomes" id="UP000034795"/>
    </source>
</evidence>
<dbReference type="Pfam" id="PF13439">
    <property type="entry name" value="Glyco_transf_4"/>
    <property type="match status" value="1"/>
</dbReference>
<dbReference type="InterPro" id="IPR028098">
    <property type="entry name" value="Glyco_trans_4-like_N"/>
</dbReference>
<dbReference type="SUPFAM" id="SSF53756">
    <property type="entry name" value="UDP-Glycosyltransferase/glycogen phosphorylase"/>
    <property type="match status" value="1"/>
</dbReference>
<keyword evidence="1 4" id="KW-0808">Transferase</keyword>
<evidence type="ECO:0000259" key="2">
    <source>
        <dbReference type="Pfam" id="PF00534"/>
    </source>
</evidence>
<organism evidence="4 5">
    <name type="scientific">Candidatus Uhrbacteria bacterium GW2011_GWE2_46_68</name>
    <dbReference type="NCBI Taxonomy" id="1618994"/>
    <lineage>
        <taxon>Bacteria</taxon>
        <taxon>Candidatus Uhriibacteriota</taxon>
    </lineage>
</organism>
<feature type="domain" description="Glycosyltransferase subfamily 4-like N-terminal" evidence="3">
    <location>
        <begin position="2"/>
        <end position="96"/>
    </location>
</feature>
<name>A0A0G1SDU3_9BACT</name>
<dbReference type="Pfam" id="PF00534">
    <property type="entry name" value="Glycos_transf_1"/>
    <property type="match status" value="1"/>
</dbReference>
<dbReference type="STRING" id="1618994.UX57_C0021G0010"/>
<dbReference type="InterPro" id="IPR001296">
    <property type="entry name" value="Glyco_trans_1"/>
</dbReference>